<dbReference type="PATRIC" id="fig|1622118.3.peg.474"/>
<name>A0A0X8G4Z0_9FLAO</name>
<dbReference type="Gene3D" id="3.90.550.10">
    <property type="entry name" value="Spore Coat Polysaccharide Biosynthesis Protein SpsA, Chain A"/>
    <property type="match status" value="1"/>
</dbReference>
<dbReference type="CDD" id="cd00761">
    <property type="entry name" value="Glyco_tranf_GTA_type"/>
    <property type="match status" value="1"/>
</dbReference>
<dbReference type="OrthoDB" id="1116632at2"/>
<evidence type="ECO:0000259" key="1">
    <source>
        <dbReference type="Pfam" id="PF00535"/>
    </source>
</evidence>
<dbReference type="Proteomes" id="UP000059672">
    <property type="component" value="Chromosome"/>
</dbReference>
<dbReference type="InterPro" id="IPR029044">
    <property type="entry name" value="Nucleotide-diphossugar_trans"/>
</dbReference>
<keyword evidence="3" id="KW-1185">Reference proteome</keyword>
<dbReference type="SUPFAM" id="SSF53448">
    <property type="entry name" value="Nucleotide-diphospho-sugar transferases"/>
    <property type="match status" value="1"/>
</dbReference>
<dbReference type="AlphaFoldDB" id="A0A0X8G4Z0"/>
<dbReference type="Pfam" id="PF00535">
    <property type="entry name" value="Glycos_transf_2"/>
    <property type="match status" value="1"/>
</dbReference>
<accession>A0A0X8G4Z0</accession>
<reference evidence="2 3" key="2">
    <citation type="journal article" date="2016" name="Int. J. Syst. Evol. Microbiol.">
        <title>Lutibacter profundi sp. nov., isolated from a deep-sea hydrothermal system on the Arctic Mid-Ocean Ridge and emended description of the genus Lutibacter.</title>
        <authorList>
            <person name="Le Moine Bauer S."/>
            <person name="Roalkvam I."/>
            <person name="Steen I.H."/>
            <person name="Dahle H."/>
        </authorList>
    </citation>
    <scope>NUCLEOTIDE SEQUENCE [LARGE SCALE GENOMIC DNA]</scope>
    <source>
        <strain evidence="2 3">LP1</strain>
    </source>
</reference>
<dbReference type="STRING" id="1622118.Lupro_02315"/>
<feature type="domain" description="Glycosyltransferase 2-like" evidence="1">
    <location>
        <begin position="40"/>
        <end position="158"/>
    </location>
</feature>
<protein>
    <recommendedName>
        <fullName evidence="1">Glycosyltransferase 2-like domain-containing protein</fullName>
    </recommendedName>
</protein>
<dbReference type="KEGG" id="lut:Lupro_02315"/>
<reference evidence="3" key="1">
    <citation type="submission" date="2015-12" db="EMBL/GenBank/DDBJ databases">
        <title>Complete genome sequence of Lutibacter profundus strain LP1.</title>
        <authorList>
            <person name="Wissuwa J."/>
            <person name="Le Moine Bauer S."/>
            <person name="Stokke R."/>
            <person name="Dahle H."/>
            <person name="Steen I.H."/>
        </authorList>
    </citation>
    <scope>NUCLEOTIDE SEQUENCE [LARGE SCALE GENOMIC DNA]</scope>
    <source>
        <strain evidence="3">LP1</strain>
    </source>
</reference>
<organism evidence="2 3">
    <name type="scientific">Lutibacter profundi</name>
    <dbReference type="NCBI Taxonomy" id="1622118"/>
    <lineage>
        <taxon>Bacteria</taxon>
        <taxon>Pseudomonadati</taxon>
        <taxon>Bacteroidota</taxon>
        <taxon>Flavobacteriia</taxon>
        <taxon>Flavobacteriales</taxon>
        <taxon>Flavobacteriaceae</taxon>
        <taxon>Lutibacter</taxon>
    </lineage>
</organism>
<evidence type="ECO:0000313" key="2">
    <source>
        <dbReference type="EMBL" id="AMC10153.1"/>
    </source>
</evidence>
<dbReference type="InterPro" id="IPR001173">
    <property type="entry name" value="Glyco_trans_2-like"/>
</dbReference>
<evidence type="ECO:0000313" key="3">
    <source>
        <dbReference type="Proteomes" id="UP000059672"/>
    </source>
</evidence>
<dbReference type="RefSeq" id="WP_068205923.1">
    <property type="nucleotide sequence ID" value="NZ_CP013355.1"/>
</dbReference>
<sequence>MRIGNNPSNHKIVEANKTLHRVIVPVYIPHETDYFKDALQIFEYCLSSIIKTSITNLKISIISNGCNDAVNDKLVAFQKKHAIDELIIEREGIGKINSVLKALRTADERFITITDADVLFVNGWEQAILDVFKAFPKAGAVCPTPVFRKHFQLTSNIWLKYLFSNRLKFMPVKNPAAMTKFANSIGWPWLDDKYKDVYATLKATNGTVAMVGCSHFVATYKREVFTEIPSENTEFKIRGNSEHIYTDVPVIKKGGYRLSTEDNYTYHMGNILEGWMVDIYKNLKEEYKSDVKFNFKMLEKPLINYRLSEKCFNFLISIGWLKKRIFKMKGLTDAQVQDF</sequence>
<gene>
    <name evidence="2" type="ORF">Lupro_02315</name>
</gene>
<dbReference type="EMBL" id="CP013355">
    <property type="protein sequence ID" value="AMC10153.1"/>
    <property type="molecule type" value="Genomic_DNA"/>
</dbReference>
<proteinExistence type="predicted"/>